<accession>A0AAX6GG48</accession>
<dbReference type="AlphaFoldDB" id="A0AAX6GG48"/>
<dbReference type="EMBL" id="JANAVB010020400">
    <property type="protein sequence ID" value="KAJ6827171.1"/>
    <property type="molecule type" value="Genomic_DNA"/>
</dbReference>
<name>A0AAX6GG48_IRIPA</name>
<dbReference type="SUPFAM" id="SSF51197">
    <property type="entry name" value="Clavaminate synthase-like"/>
    <property type="match status" value="1"/>
</dbReference>
<organism evidence="2 3">
    <name type="scientific">Iris pallida</name>
    <name type="common">Sweet iris</name>
    <dbReference type="NCBI Taxonomy" id="29817"/>
    <lineage>
        <taxon>Eukaryota</taxon>
        <taxon>Viridiplantae</taxon>
        <taxon>Streptophyta</taxon>
        <taxon>Embryophyta</taxon>
        <taxon>Tracheophyta</taxon>
        <taxon>Spermatophyta</taxon>
        <taxon>Magnoliopsida</taxon>
        <taxon>Liliopsida</taxon>
        <taxon>Asparagales</taxon>
        <taxon>Iridaceae</taxon>
        <taxon>Iridoideae</taxon>
        <taxon>Irideae</taxon>
        <taxon>Iris</taxon>
    </lineage>
</organism>
<gene>
    <name evidence="1" type="ORF">M6B38_142785</name>
    <name evidence="2" type="ORF">M6B38_367990</name>
</gene>
<proteinExistence type="predicted"/>
<comment type="caution">
    <text evidence="2">The sequence shown here is derived from an EMBL/GenBank/DDBJ whole genome shotgun (WGS) entry which is preliminary data.</text>
</comment>
<dbReference type="InterPro" id="IPR027443">
    <property type="entry name" value="IPNS-like_sf"/>
</dbReference>
<sequence length="479" mass="53417">MDAEAEILIPYSLQFSDLLFLSSAGSPSTSEELERLRSVTDSVMESLGPSGPGLLSIVGVPRTERLRRDLLHFARRLALLEKKDRARILKEHGLGSDVPLKNPDRNVSSFALQLKYQQNQSLAPFSSCPCNIEEVGGIAEDEQTVHGLQDLIDQEFKQLGKTFKGLGHCMMELGLMLAQVCDKAIGEEVLVQSIVRSCTAKGRLIHYHSLLDNLILKEVNRSKGFRKKVGPGALTPSLSHGFSRPKDKAFLEAGMGTVDEPVQLDNLHSENGSTEARRHRTYSDLWQQWHYDYGIFTVLTMPLFLSATSVEDGIQECISPDGHTYLQLYDSSKNKVLLVKSLPESFIIQVGEAADILSHGKLRPTLHSVGKPLEFENLSRETFVVFLQPSWDQTLSYSEHLNCRSNQEYLSSSKGTCNKEDPLNSVVVGSQEPFQLMQGILRKIPPLSSRLRDGMTFAEFARETTKQYYGGSGIQSRDK</sequence>
<evidence type="ECO:0008006" key="4">
    <source>
        <dbReference type="Google" id="ProtNLM"/>
    </source>
</evidence>
<reference evidence="2" key="1">
    <citation type="journal article" date="2023" name="GigaByte">
        <title>Genome assembly of the bearded iris, Iris pallida Lam.</title>
        <authorList>
            <person name="Bruccoleri R.E."/>
            <person name="Oakeley E.J."/>
            <person name="Faust A.M.E."/>
            <person name="Altorfer M."/>
            <person name="Dessus-Babus S."/>
            <person name="Burckhardt D."/>
            <person name="Oertli M."/>
            <person name="Naumann U."/>
            <person name="Petersen F."/>
            <person name="Wong J."/>
        </authorList>
    </citation>
    <scope>NUCLEOTIDE SEQUENCE</scope>
    <source>
        <strain evidence="2">GSM-AAB239-AS_SAM_17_03QT</strain>
    </source>
</reference>
<dbReference type="PANTHER" id="PTHR48253">
    <property type="match status" value="1"/>
</dbReference>
<evidence type="ECO:0000313" key="2">
    <source>
        <dbReference type="EMBL" id="KAJ6827171.1"/>
    </source>
</evidence>
<dbReference type="EMBL" id="JANAVB010030220">
    <property type="protein sequence ID" value="KAJ6813705.1"/>
    <property type="molecule type" value="Genomic_DNA"/>
</dbReference>
<dbReference type="Proteomes" id="UP001140949">
    <property type="component" value="Unassembled WGS sequence"/>
</dbReference>
<dbReference type="PANTHER" id="PTHR48253:SF2">
    <property type="entry name" value="ISOPENICILLIN N SYNTHASE-LIKE FE(2+) 2OG DIOXYGENASE DOMAIN-CONTAINING PROTEIN"/>
    <property type="match status" value="1"/>
</dbReference>
<evidence type="ECO:0000313" key="3">
    <source>
        <dbReference type="Proteomes" id="UP001140949"/>
    </source>
</evidence>
<keyword evidence="3" id="KW-1185">Reference proteome</keyword>
<protein>
    <recommendedName>
        <fullName evidence="4">Isopenicillin N synthase-like Fe(2+) 2OG dioxygenase domain-containing protein</fullName>
    </recommendedName>
</protein>
<dbReference type="Gene3D" id="2.60.120.330">
    <property type="entry name" value="B-lactam Antibiotic, Isopenicillin N Synthase, Chain"/>
    <property type="match status" value="1"/>
</dbReference>
<reference evidence="2" key="2">
    <citation type="submission" date="2023-04" db="EMBL/GenBank/DDBJ databases">
        <authorList>
            <person name="Bruccoleri R.E."/>
            <person name="Oakeley E.J."/>
            <person name="Faust A.-M."/>
            <person name="Dessus-Babus S."/>
            <person name="Altorfer M."/>
            <person name="Burckhardt D."/>
            <person name="Oertli M."/>
            <person name="Naumann U."/>
            <person name="Petersen F."/>
            <person name="Wong J."/>
        </authorList>
    </citation>
    <scope>NUCLEOTIDE SEQUENCE</scope>
    <source>
        <strain evidence="2">GSM-AAB239-AS_SAM_17_03QT</strain>
        <tissue evidence="2">Leaf</tissue>
    </source>
</reference>
<evidence type="ECO:0000313" key="1">
    <source>
        <dbReference type="EMBL" id="KAJ6813705.1"/>
    </source>
</evidence>